<sequence length="431" mass="47079">MPKQRLSRTGPTRSKVSSSRKTIRGRKERRGARKGAGRLREFLSFFRFLDKISQRPATFGGMVAFILVLAVVIGLVIGHIYRSASPVFLAAQGSDPIGVMADNITHGRDPLFAERADAPLQGISPLAEPEAYSDQWRSAPRETPSNTSEDSAVAPLLPVPHSAKEKAALPQTRKPEVKTASLPSGSSHPRSPHSTVFVAIVIDDMGVDQVRSRRVIDLPGPLTTSFLTFSRDLKSQARSAAAAGHELMMHMPMEPKGKVSPGPDALLVRMGKEEIAGRVHNMLDRMENYVGINNHQGSRFTENEAGLKVVMTALKQRRLFFLDSRTSGQSVGGRVAEEAGVRTIDRDIFLDHENRPGYVERQLALTEDLAKRRGYAIAIGHPRDATIAALRRWLPTLSSKGIALVPVSKLIDMRYGTPAADLIKPKKAGNG</sequence>
<keyword evidence="4" id="KW-1185">Reference proteome</keyword>
<dbReference type="AlphaFoldDB" id="A0A143DEW8"/>
<evidence type="ECO:0000313" key="3">
    <source>
        <dbReference type="EMBL" id="AMW35274.1"/>
    </source>
</evidence>
<evidence type="ECO:0000313" key="4">
    <source>
        <dbReference type="Proteomes" id="UP000076066"/>
    </source>
</evidence>
<feature type="region of interest" description="Disordered" evidence="1">
    <location>
        <begin position="1"/>
        <end position="35"/>
    </location>
</feature>
<dbReference type="RefSeq" id="WP_066135770.1">
    <property type="nucleotide sequence ID" value="NZ_CP014525.1"/>
</dbReference>
<feature type="compositionally biased region" description="Low complexity" evidence="1">
    <location>
        <begin position="181"/>
        <end position="191"/>
    </location>
</feature>
<dbReference type="KEGG" id="hjo:AY555_08905"/>
<feature type="region of interest" description="Disordered" evidence="1">
    <location>
        <begin position="165"/>
        <end position="191"/>
    </location>
</feature>
<keyword evidence="2" id="KW-1133">Transmembrane helix</keyword>
<dbReference type="OrthoDB" id="9784811at2"/>
<feature type="transmembrane region" description="Helical" evidence="2">
    <location>
        <begin position="57"/>
        <end position="81"/>
    </location>
</feature>
<dbReference type="CDD" id="cd10936">
    <property type="entry name" value="CE4_DAC2"/>
    <property type="match status" value="1"/>
</dbReference>
<feature type="compositionally biased region" description="Polar residues" evidence="1">
    <location>
        <begin position="7"/>
        <end position="20"/>
    </location>
</feature>
<name>A0A143DEW8_9PROT</name>
<dbReference type="PANTHER" id="PTHR30105">
    <property type="entry name" value="UNCHARACTERIZED YIBQ-RELATED"/>
    <property type="match status" value="1"/>
</dbReference>
<dbReference type="Proteomes" id="UP000076066">
    <property type="component" value="Chromosome"/>
</dbReference>
<gene>
    <name evidence="3" type="ORF">AY555_08905</name>
</gene>
<evidence type="ECO:0000256" key="2">
    <source>
        <dbReference type="SAM" id="Phobius"/>
    </source>
</evidence>
<accession>A0A143DEW8</accession>
<feature type="compositionally biased region" description="Basic and acidic residues" evidence="1">
    <location>
        <begin position="165"/>
        <end position="177"/>
    </location>
</feature>
<evidence type="ECO:0008006" key="5">
    <source>
        <dbReference type="Google" id="ProtNLM"/>
    </source>
</evidence>
<dbReference type="Gene3D" id="3.20.20.370">
    <property type="entry name" value="Glycoside hydrolase/deacetylase"/>
    <property type="match status" value="1"/>
</dbReference>
<dbReference type="InterPro" id="IPR011330">
    <property type="entry name" value="Glyco_hydro/deAcase_b/a-brl"/>
</dbReference>
<dbReference type="GO" id="GO:0005975">
    <property type="term" value="P:carbohydrate metabolic process"/>
    <property type="evidence" value="ECO:0007669"/>
    <property type="project" value="InterPro"/>
</dbReference>
<protein>
    <recommendedName>
        <fullName evidence="5">Divergent polysaccharide deacetylase family protein</fullName>
    </recommendedName>
</protein>
<feature type="region of interest" description="Disordered" evidence="1">
    <location>
        <begin position="129"/>
        <end position="153"/>
    </location>
</feature>
<dbReference type="STRING" id="1549855.AY555_08905"/>
<reference evidence="3 4" key="1">
    <citation type="submission" date="2016-02" db="EMBL/GenBank/DDBJ databases">
        <title>Complete Genome of H5569, the type strain of the newly described species Haematospirillium jordaniae.</title>
        <authorList>
            <person name="Nicholson A.C."/>
            <person name="Humrighouse B.W."/>
            <person name="Loparov V."/>
            <person name="McQuiston J.R."/>
        </authorList>
    </citation>
    <scope>NUCLEOTIDE SEQUENCE [LARGE SCALE GENOMIC DNA]</scope>
    <source>
        <strain evidence="3 4">H5569</strain>
    </source>
</reference>
<dbReference type="GeneID" id="53317272"/>
<dbReference type="SUPFAM" id="SSF88713">
    <property type="entry name" value="Glycoside hydrolase/deacetylase"/>
    <property type="match status" value="1"/>
</dbReference>
<evidence type="ECO:0000256" key="1">
    <source>
        <dbReference type="SAM" id="MobiDB-lite"/>
    </source>
</evidence>
<dbReference type="InterPro" id="IPR006837">
    <property type="entry name" value="Divergent_DAC"/>
</dbReference>
<organism evidence="3 4">
    <name type="scientific">Haematospirillum jordaniae</name>
    <dbReference type="NCBI Taxonomy" id="1549855"/>
    <lineage>
        <taxon>Bacteria</taxon>
        <taxon>Pseudomonadati</taxon>
        <taxon>Pseudomonadota</taxon>
        <taxon>Alphaproteobacteria</taxon>
        <taxon>Rhodospirillales</taxon>
        <taxon>Novispirillaceae</taxon>
        <taxon>Haematospirillum</taxon>
    </lineage>
</organism>
<dbReference type="Pfam" id="PF04748">
    <property type="entry name" value="Polysacc_deac_2"/>
    <property type="match status" value="1"/>
</dbReference>
<feature type="compositionally biased region" description="Basic residues" evidence="1">
    <location>
        <begin position="21"/>
        <end position="35"/>
    </location>
</feature>
<proteinExistence type="predicted"/>
<keyword evidence="2" id="KW-0812">Transmembrane</keyword>
<keyword evidence="2" id="KW-0472">Membrane</keyword>
<dbReference type="PANTHER" id="PTHR30105:SF2">
    <property type="entry name" value="DIVERGENT POLYSACCHARIDE DEACETYLASE SUPERFAMILY"/>
    <property type="match status" value="1"/>
</dbReference>
<dbReference type="EMBL" id="CP014525">
    <property type="protein sequence ID" value="AMW35274.1"/>
    <property type="molecule type" value="Genomic_DNA"/>
</dbReference>